<evidence type="ECO:0000313" key="3">
    <source>
        <dbReference type="EMBL" id="GKV02394.1"/>
    </source>
</evidence>
<dbReference type="Pfam" id="PF03372">
    <property type="entry name" value="Exo_endo_phos"/>
    <property type="match status" value="1"/>
</dbReference>
<dbReference type="Proteomes" id="UP001054252">
    <property type="component" value="Unassembled WGS sequence"/>
</dbReference>
<comment type="caution">
    <text evidence="3">The sequence shown here is derived from an EMBL/GenBank/DDBJ whole genome shotgun (WGS) entry which is preliminary data.</text>
</comment>
<dbReference type="PANTHER" id="PTHR33116">
    <property type="entry name" value="REVERSE TRANSCRIPTASE ZINC-BINDING DOMAIN-CONTAINING PROTEIN-RELATED-RELATED"/>
    <property type="match status" value="1"/>
</dbReference>
<dbReference type="InterPro" id="IPR036691">
    <property type="entry name" value="Endo/exonu/phosph_ase_sf"/>
</dbReference>
<protein>
    <recommendedName>
        <fullName evidence="2">Reverse transcriptase domain-containing protein</fullName>
    </recommendedName>
</protein>
<evidence type="ECO:0000313" key="4">
    <source>
        <dbReference type="Proteomes" id="UP001054252"/>
    </source>
</evidence>
<proteinExistence type="predicted"/>
<keyword evidence="1" id="KW-0175">Coiled coil</keyword>
<keyword evidence="4" id="KW-1185">Reference proteome</keyword>
<dbReference type="SUPFAM" id="SSF56672">
    <property type="entry name" value="DNA/RNA polymerases"/>
    <property type="match status" value="1"/>
</dbReference>
<dbReference type="Pfam" id="PF00078">
    <property type="entry name" value="RVT_1"/>
    <property type="match status" value="1"/>
</dbReference>
<dbReference type="AlphaFoldDB" id="A0AAV5IW68"/>
<dbReference type="InterPro" id="IPR005135">
    <property type="entry name" value="Endo/exonuclease/phosphatase"/>
</dbReference>
<dbReference type="EMBL" id="BPVZ01000018">
    <property type="protein sequence ID" value="GKV02394.1"/>
    <property type="molecule type" value="Genomic_DNA"/>
</dbReference>
<accession>A0AAV5IW68</accession>
<sequence length="1153" mass="131782">MCRGLWYSDECEWVMKESIGASGGLLCVWNNVNFVKLGEFAGDGFLGIDGVWGSGKVLCHFVNVYAPQDKYKKVRLWEELGNMVLEKGGCWMIAGDFNAVRCPEERRGRTGECPEMEEFNVFIESSGLVDIRLANRRFTWYRPDGSSMSRLDRFLMTEEMYSLGCEWVQQGLKRTVSDHCAVILKTSNADWGPKPFRVLDAWQQHPDFKNAVEGKWREIEVGGYAGYRCKQKLKLLKEFLKGWNRDVFGDVEAQFVKATAMVEKIDKRNEDFELEEFEVRQRQEGVQEIWDVLSKKEAIWRQKSRCNWARLGDANTSFFHKIANGRRAQNNILGLSCDGRWVEEPKLVKREVAKYFSALFQGESWNRPKPAGVSFRQISKEKKEWLERPFSTEEIEEGLRCCEGSKAPGPDGYNFNFLKFAWNIIKEDFVSFFNEFHRNGRLVRGLNSSFLTLIPKKHNPTELKDYRPISLIGCVYKLLAKVLANRLKAVMSEIISETQSAFLEGRQLVDSVLALNEVVDEIKKSKQKAFVFKADFAKAYDCVDWAFLDWMMERFEFGSRWRGWIMECLSTAKVSVLVNGSPTEEFEIGKGLRQGDPLSPFLFLMVGEGLHGLLRKSESEGLFRGVDIGKRGLVVSLLQFADDTVIVGKADGENVFMVKTVLRWFELMSGLRINFGKSSVYGFNVSTRWLNGMACSLRCGVGKTPFLYLGLPVGGKFGSKKLWEPVVNKFRAKLAVWKSALLSFGSRITLLNSVLSALPIFYMSLFLIPSSVISELITIQRGFLWGGAELNRKIPWVKWDIVCGNKAQGGLGVSDLRRKNWALLGKWWFQFGDGVGSLWKRVVRDKYYEGRCEVDITAFDSLRVSKLWKDIISIGGRSVRLRNMLGNGFRWKVGCGSRVGFWREKWVGDKSLRDLCPRLYALAANKEGSVSDMGKWDGDRWQWNMKGREDVWTWVHDPGGKYSVRTAYEFLSPEERHLDSQLCRLIWCSKRDLCVVCVMRWWRRLIIYFALAGKLERLNAKAILKYGEDTTTWPTAVDAQLLSQVSGGPSKDGRLYGIPIYMDPEEQGVSHRKRPSHTIPDNSVQSSQRVVQLQQTVTELQDNQLTLQEKVERMERMFFIMQGGMQGMMQGWMEGGMQGWMQGDVGAGTNGGA</sequence>
<evidence type="ECO:0000259" key="2">
    <source>
        <dbReference type="PROSITE" id="PS50878"/>
    </source>
</evidence>
<feature type="domain" description="Reverse transcriptase" evidence="2">
    <location>
        <begin position="435"/>
        <end position="713"/>
    </location>
</feature>
<dbReference type="SUPFAM" id="SSF56219">
    <property type="entry name" value="DNase I-like"/>
    <property type="match status" value="1"/>
</dbReference>
<gene>
    <name evidence="3" type="ORF">SLEP1_g14832</name>
</gene>
<reference evidence="3 4" key="1">
    <citation type="journal article" date="2021" name="Commun. Biol.">
        <title>The genome of Shorea leprosula (Dipterocarpaceae) highlights the ecological relevance of drought in aseasonal tropical rainforests.</title>
        <authorList>
            <person name="Ng K.K.S."/>
            <person name="Kobayashi M.J."/>
            <person name="Fawcett J.A."/>
            <person name="Hatakeyama M."/>
            <person name="Paape T."/>
            <person name="Ng C.H."/>
            <person name="Ang C.C."/>
            <person name="Tnah L.H."/>
            <person name="Lee C.T."/>
            <person name="Nishiyama T."/>
            <person name="Sese J."/>
            <person name="O'Brien M.J."/>
            <person name="Copetti D."/>
            <person name="Mohd Noor M.I."/>
            <person name="Ong R.C."/>
            <person name="Putra M."/>
            <person name="Sireger I.Z."/>
            <person name="Indrioko S."/>
            <person name="Kosugi Y."/>
            <person name="Izuno A."/>
            <person name="Isagi Y."/>
            <person name="Lee S.L."/>
            <person name="Shimizu K.K."/>
        </authorList>
    </citation>
    <scope>NUCLEOTIDE SEQUENCE [LARGE SCALE GENOMIC DNA]</scope>
    <source>
        <strain evidence="3">214</strain>
    </source>
</reference>
<dbReference type="InterPro" id="IPR043502">
    <property type="entry name" value="DNA/RNA_pol_sf"/>
</dbReference>
<organism evidence="3 4">
    <name type="scientific">Rubroshorea leprosula</name>
    <dbReference type="NCBI Taxonomy" id="152421"/>
    <lineage>
        <taxon>Eukaryota</taxon>
        <taxon>Viridiplantae</taxon>
        <taxon>Streptophyta</taxon>
        <taxon>Embryophyta</taxon>
        <taxon>Tracheophyta</taxon>
        <taxon>Spermatophyta</taxon>
        <taxon>Magnoliopsida</taxon>
        <taxon>eudicotyledons</taxon>
        <taxon>Gunneridae</taxon>
        <taxon>Pentapetalae</taxon>
        <taxon>rosids</taxon>
        <taxon>malvids</taxon>
        <taxon>Malvales</taxon>
        <taxon>Dipterocarpaceae</taxon>
        <taxon>Rubroshorea</taxon>
    </lineage>
</organism>
<dbReference type="PANTHER" id="PTHR33116:SF75">
    <property type="entry name" value="RIBONUCLEASE H PROTEIN"/>
    <property type="match status" value="1"/>
</dbReference>
<dbReference type="InterPro" id="IPR000477">
    <property type="entry name" value="RT_dom"/>
</dbReference>
<name>A0AAV5IW68_9ROSI</name>
<dbReference type="CDD" id="cd01650">
    <property type="entry name" value="RT_nLTR_like"/>
    <property type="match status" value="1"/>
</dbReference>
<evidence type="ECO:0000256" key="1">
    <source>
        <dbReference type="SAM" id="Coils"/>
    </source>
</evidence>
<dbReference type="GO" id="GO:0003824">
    <property type="term" value="F:catalytic activity"/>
    <property type="evidence" value="ECO:0007669"/>
    <property type="project" value="InterPro"/>
</dbReference>
<dbReference type="Gene3D" id="3.60.10.10">
    <property type="entry name" value="Endonuclease/exonuclease/phosphatase"/>
    <property type="match status" value="1"/>
</dbReference>
<feature type="coiled-coil region" evidence="1">
    <location>
        <begin position="1090"/>
        <end position="1117"/>
    </location>
</feature>
<dbReference type="PROSITE" id="PS50878">
    <property type="entry name" value="RT_POL"/>
    <property type="match status" value="1"/>
</dbReference>